<dbReference type="PROSITE" id="PS51318">
    <property type="entry name" value="TAT"/>
    <property type="match status" value="1"/>
</dbReference>
<name>A0A7K3VEX0_RHILE</name>
<reference evidence="1 2" key="1">
    <citation type="submission" date="2019-12" db="EMBL/GenBank/DDBJ databases">
        <title>Rhizobium genotypes associated with high levels of biological nitrogen fixation by grain legumes in a temperate-maritime cropping system.</title>
        <authorList>
            <person name="Maluk M."/>
            <person name="Francesc Ferrando Molina F."/>
            <person name="Lopez Del Egido L."/>
            <person name="Lafos M."/>
            <person name="Langarica-Fuentes A."/>
            <person name="Gebre Yohannes G."/>
            <person name="Young M.W."/>
            <person name="Martin P."/>
            <person name="Gantlett R."/>
            <person name="Kenicer G."/>
            <person name="Hawes C."/>
            <person name="Begg G.S."/>
            <person name="Quilliam R.S."/>
            <person name="Squire G.R."/>
            <person name="Poole P.S."/>
            <person name="Young P.W."/>
            <person name="Iannetta P.M."/>
            <person name="James E.K."/>
        </authorList>
    </citation>
    <scope>NUCLEOTIDE SEQUENCE [LARGE SCALE GENOMIC DNA]</scope>
    <source>
        <strain evidence="1 2">JHI54</strain>
    </source>
</reference>
<sequence length="112" mass="12185">MPNKLVQAATEGLPSLTRRLFLGGAAVASLPVAAASVILSRPEPTSSVDDFLAKALPAERIRYHSNALAEAMAEMHPERMGWRVHTDHTEPFVLVVPSPNPGRRFMDTGREV</sequence>
<dbReference type="Proteomes" id="UP000471705">
    <property type="component" value="Unassembled WGS sequence"/>
</dbReference>
<protein>
    <submittedName>
        <fullName evidence="1">Uncharacterized protein</fullName>
    </submittedName>
</protein>
<accession>A0A7K3VEX0</accession>
<organism evidence="1 2">
    <name type="scientific">Rhizobium leguminosarum</name>
    <dbReference type="NCBI Taxonomy" id="384"/>
    <lineage>
        <taxon>Bacteria</taxon>
        <taxon>Pseudomonadati</taxon>
        <taxon>Pseudomonadota</taxon>
        <taxon>Alphaproteobacteria</taxon>
        <taxon>Hyphomicrobiales</taxon>
        <taxon>Rhizobiaceae</taxon>
        <taxon>Rhizobium/Agrobacterium group</taxon>
        <taxon>Rhizobium</taxon>
    </lineage>
</organism>
<dbReference type="EMBL" id="WUFV01000005">
    <property type="protein sequence ID" value="NEK15710.1"/>
    <property type="molecule type" value="Genomic_DNA"/>
</dbReference>
<proteinExistence type="predicted"/>
<gene>
    <name evidence="1" type="ORF">GR257_12695</name>
</gene>
<dbReference type="InterPro" id="IPR006311">
    <property type="entry name" value="TAT_signal"/>
</dbReference>
<evidence type="ECO:0000313" key="1">
    <source>
        <dbReference type="EMBL" id="NEK15710.1"/>
    </source>
</evidence>
<dbReference type="RefSeq" id="WP_164046898.1">
    <property type="nucleotide sequence ID" value="NZ_WUFV01000005.1"/>
</dbReference>
<evidence type="ECO:0000313" key="2">
    <source>
        <dbReference type="Proteomes" id="UP000471705"/>
    </source>
</evidence>
<dbReference type="AlphaFoldDB" id="A0A7K3VEX0"/>
<comment type="caution">
    <text evidence="1">The sequence shown here is derived from an EMBL/GenBank/DDBJ whole genome shotgun (WGS) entry which is preliminary data.</text>
</comment>